<dbReference type="AlphaFoldDB" id="A0AAW6A7N1"/>
<comment type="caution">
    <text evidence="4">The sequence shown here is derived from an EMBL/GenBank/DDBJ whole genome shotgun (WGS) entry which is preliminary data.</text>
</comment>
<dbReference type="InterPro" id="IPR058592">
    <property type="entry name" value="Gtf3_C"/>
</dbReference>
<dbReference type="Proteomes" id="UP001212327">
    <property type="component" value="Unassembled WGS sequence"/>
</dbReference>
<accession>A0AAW6A7N1</accession>
<gene>
    <name evidence="4" type="ORF">PGA78_13250</name>
</gene>
<dbReference type="Pfam" id="PF26334">
    <property type="entry name" value="Gtf3_N"/>
    <property type="match status" value="1"/>
</dbReference>
<reference evidence="4 5" key="1">
    <citation type="submission" date="2023-01" db="EMBL/GenBank/DDBJ databases">
        <title>Complete genome sequence of Lacticaseibacillus paracasei SRCM217440 isolated from Makgeolli.</title>
        <authorList>
            <person name="Yang H.-G."/>
            <person name="Jeong S.-J."/>
            <person name="Ha G.-S."/>
            <person name="Yang H.-J."/>
            <person name="Jeong D.-Y."/>
        </authorList>
    </citation>
    <scope>NUCLEOTIDE SEQUENCE [LARGE SCALE GENOMIC DNA]</scope>
    <source>
        <strain evidence="4 5">SRCM217440</strain>
    </source>
</reference>
<evidence type="ECO:0000256" key="1">
    <source>
        <dbReference type="ARBA" id="ARBA00022679"/>
    </source>
</evidence>
<proteinExistence type="predicted"/>
<dbReference type="EMBL" id="JAQLSF010000001">
    <property type="protein sequence ID" value="MDB1565706.1"/>
    <property type="molecule type" value="Genomic_DNA"/>
</dbReference>
<evidence type="ECO:0008006" key="6">
    <source>
        <dbReference type="Google" id="ProtNLM"/>
    </source>
</evidence>
<dbReference type="PIRSF" id="PIRSF007023">
    <property type="entry name" value="UDP-Galf_transf"/>
    <property type="match status" value="1"/>
</dbReference>
<protein>
    <recommendedName>
        <fullName evidence="6">Beta-1,6-galactofuranosyltransferase WbbI</fullName>
    </recommendedName>
</protein>
<sequence>MQNKYFVSIVQPKEFTAANKARDDVDTILEKNGFKKIMFDPIMPRVKKLLVGSRMWKEALKNIIAGEIVFQFPFPSRLLLKQFFSSISNKPDLKTIALAHDIDSLRFFINDPSRQKEEIEELNSFDVIIAHNAAMKSYLISAGVTKPIVELELFDYLSSCKILDRSQTVHEICYAGNLQKAPFFSEYTGKVPIQIFGPNPLPKYPPSVHYNGSYPPSELASKLNGIFGLVWDGNSIQGGGGLYGSYTRYNNPHKASLFLSLGIPIIVWNNSALSRIVETESLGVSIKSLDDIDSTISNLSEDDYFKMKLNAEKMSKKVRHGYFTLKAIRESEDLLR</sequence>
<dbReference type="Pfam" id="PF26337">
    <property type="entry name" value="Gtf3_C"/>
    <property type="match status" value="1"/>
</dbReference>
<evidence type="ECO:0000313" key="5">
    <source>
        <dbReference type="Proteomes" id="UP001212327"/>
    </source>
</evidence>
<feature type="domain" description="Glucosyltransferase 3-like N-terminal" evidence="2">
    <location>
        <begin position="5"/>
        <end position="152"/>
    </location>
</feature>
<feature type="domain" description="Glucosyltransferase 3-like C-terminal" evidence="3">
    <location>
        <begin position="172"/>
        <end position="330"/>
    </location>
</feature>
<dbReference type="Gene3D" id="3.40.50.2000">
    <property type="entry name" value="Glycogen Phosphorylase B"/>
    <property type="match status" value="2"/>
</dbReference>
<name>A0AAW6A7N1_LACPA</name>
<evidence type="ECO:0000259" key="3">
    <source>
        <dbReference type="Pfam" id="PF26337"/>
    </source>
</evidence>
<organism evidence="4 5">
    <name type="scientific">Lacticaseibacillus paracasei</name>
    <name type="common">Lactobacillus paracasei</name>
    <dbReference type="NCBI Taxonomy" id="1597"/>
    <lineage>
        <taxon>Bacteria</taxon>
        <taxon>Bacillati</taxon>
        <taxon>Bacillota</taxon>
        <taxon>Bacilli</taxon>
        <taxon>Lactobacillales</taxon>
        <taxon>Lactobacillaceae</taxon>
        <taxon>Lacticaseibacillus</taxon>
    </lineage>
</organism>
<dbReference type="RefSeq" id="WP_272029212.1">
    <property type="nucleotide sequence ID" value="NZ_JAQLSF010000001.1"/>
</dbReference>
<evidence type="ECO:0000259" key="2">
    <source>
        <dbReference type="Pfam" id="PF26334"/>
    </source>
</evidence>
<dbReference type="InterPro" id="IPR058591">
    <property type="entry name" value="Gtf3_N"/>
</dbReference>
<keyword evidence="1" id="KW-0808">Transferase</keyword>
<evidence type="ECO:0000313" key="4">
    <source>
        <dbReference type="EMBL" id="MDB1565706.1"/>
    </source>
</evidence>